<feature type="region of interest" description="Disordered" evidence="1">
    <location>
        <begin position="390"/>
        <end position="409"/>
    </location>
</feature>
<proteinExistence type="predicted"/>
<evidence type="ECO:0000313" key="2">
    <source>
        <dbReference type="EMBL" id="RHZ84692.1"/>
    </source>
</evidence>
<evidence type="ECO:0000313" key="3">
    <source>
        <dbReference type="Proteomes" id="UP000266861"/>
    </source>
</evidence>
<evidence type="ECO:0000256" key="1">
    <source>
        <dbReference type="SAM" id="MobiDB-lite"/>
    </source>
</evidence>
<organism evidence="2 3">
    <name type="scientific">Diversispora epigaea</name>
    <dbReference type="NCBI Taxonomy" id="1348612"/>
    <lineage>
        <taxon>Eukaryota</taxon>
        <taxon>Fungi</taxon>
        <taxon>Fungi incertae sedis</taxon>
        <taxon>Mucoromycota</taxon>
        <taxon>Glomeromycotina</taxon>
        <taxon>Glomeromycetes</taxon>
        <taxon>Diversisporales</taxon>
        <taxon>Diversisporaceae</taxon>
        <taxon>Diversispora</taxon>
    </lineage>
</organism>
<comment type="caution">
    <text evidence="2">The sequence shown here is derived from an EMBL/GenBank/DDBJ whole genome shotgun (WGS) entry which is preliminary data.</text>
</comment>
<name>A0A397JC45_9GLOM</name>
<dbReference type="OrthoDB" id="2434299at2759"/>
<dbReference type="AlphaFoldDB" id="A0A397JC45"/>
<keyword evidence="3" id="KW-1185">Reference proteome</keyword>
<accession>A0A397JC45</accession>
<dbReference type="Proteomes" id="UP000266861">
    <property type="component" value="Unassembled WGS sequence"/>
</dbReference>
<dbReference type="EMBL" id="PQFF01000074">
    <property type="protein sequence ID" value="RHZ84692.1"/>
    <property type="molecule type" value="Genomic_DNA"/>
</dbReference>
<gene>
    <name evidence="2" type="ORF">Glove_78g101</name>
</gene>
<sequence length="409" mass="46121">MSRLVSKIETLFLEEPLDSLCGASAVYLTIENNILPSLEHVREIIASGYISVRGLKSFKALNMEREPASDYSHMEITTNINKLKYKLEHPGTEVDINLYASMVLSDESDMIKNLGRRQKNVFLEPRENMKCDIPELVVTKCDEFVSSFNNLDTSQATRFFFHDRKWKESESKLVKVTNRILDTLGETWRNPAFMSSISRSEQSEGTYISDIIMPLLRSSLRDLLNGDICLSTAERQSLASKARRNAGVVEERMGKKPDIMGLMKQDEKIIELMYLESSRILCSNSKKADDGVKLWRETLDGVSFIDALCRPVGNQFGIVGIQIAGTTIRLNVLMKDLGGIPRYFHLDHAKIPLLPHASHTKALIRLLLTLRNIMIVNKSLLLRALEQASTHPPRNVGPSPTVSSPPYNN</sequence>
<protein>
    <submittedName>
        <fullName evidence="2">Uncharacterized protein</fullName>
    </submittedName>
</protein>
<reference evidence="2 3" key="1">
    <citation type="submission" date="2018-08" db="EMBL/GenBank/DDBJ databases">
        <title>Genome and evolution of the arbuscular mycorrhizal fungus Diversispora epigaea (formerly Glomus versiforme) and its bacterial endosymbionts.</title>
        <authorList>
            <person name="Sun X."/>
            <person name="Fei Z."/>
            <person name="Harrison M."/>
        </authorList>
    </citation>
    <scope>NUCLEOTIDE SEQUENCE [LARGE SCALE GENOMIC DNA]</scope>
    <source>
        <strain evidence="2 3">IT104</strain>
    </source>
</reference>